<dbReference type="AlphaFoldDB" id="A0A7D7Q4F6"/>
<evidence type="ECO:0000256" key="12">
    <source>
        <dbReference type="RuleBase" id="RU003693"/>
    </source>
</evidence>
<dbReference type="GO" id="GO:0030170">
    <property type="term" value="F:pyridoxal phosphate binding"/>
    <property type="evidence" value="ECO:0007669"/>
    <property type="project" value="InterPro"/>
</dbReference>
<evidence type="ECO:0000256" key="5">
    <source>
        <dbReference type="ARBA" id="ARBA00013187"/>
    </source>
</evidence>
<keyword evidence="6 14" id="KW-0808">Transferase</keyword>
<evidence type="ECO:0000256" key="4">
    <source>
        <dbReference type="ARBA" id="ARBA00011738"/>
    </source>
</evidence>
<evidence type="ECO:0000256" key="9">
    <source>
        <dbReference type="ARBA" id="ARBA00032610"/>
    </source>
</evidence>
<keyword evidence="7" id="KW-0093">Biotin biosynthesis</keyword>
<dbReference type="EMBL" id="CP059343">
    <property type="protein sequence ID" value="QMS55760.1"/>
    <property type="molecule type" value="Genomic_DNA"/>
</dbReference>
<dbReference type="InterPro" id="IPR004839">
    <property type="entry name" value="Aminotransferase_I/II_large"/>
</dbReference>
<evidence type="ECO:0000256" key="6">
    <source>
        <dbReference type="ARBA" id="ARBA00022679"/>
    </source>
</evidence>
<evidence type="ECO:0000256" key="11">
    <source>
        <dbReference type="ARBA" id="ARBA00047715"/>
    </source>
</evidence>
<dbReference type="RefSeq" id="WP_179229815.1">
    <property type="nucleotide sequence ID" value="NZ_CP059343.1"/>
</dbReference>
<evidence type="ECO:0000313" key="15">
    <source>
        <dbReference type="Proteomes" id="UP000216825"/>
    </source>
</evidence>
<keyword evidence="15" id="KW-1185">Reference proteome</keyword>
<evidence type="ECO:0000313" key="14">
    <source>
        <dbReference type="EMBL" id="QMS55760.1"/>
    </source>
</evidence>
<dbReference type="InterPro" id="IPR001917">
    <property type="entry name" value="Aminotrans_II_pyridoxalP_BS"/>
</dbReference>
<dbReference type="Proteomes" id="UP000216825">
    <property type="component" value="Chromosome"/>
</dbReference>
<dbReference type="PANTHER" id="PTHR13693">
    <property type="entry name" value="CLASS II AMINOTRANSFERASE/8-AMINO-7-OXONONANOATE SYNTHASE"/>
    <property type="match status" value="1"/>
</dbReference>
<proteinExistence type="inferred from homology"/>
<comment type="catalytic activity">
    <reaction evidence="11">
        <text>6-carboxyhexanoyl-[ACP] + L-alanine + H(+) = (8S)-8-amino-7-oxononanoate + holo-[ACP] + CO2</text>
        <dbReference type="Rhea" id="RHEA:42288"/>
        <dbReference type="Rhea" id="RHEA-COMP:9685"/>
        <dbReference type="Rhea" id="RHEA-COMP:9955"/>
        <dbReference type="ChEBI" id="CHEBI:15378"/>
        <dbReference type="ChEBI" id="CHEBI:16526"/>
        <dbReference type="ChEBI" id="CHEBI:57972"/>
        <dbReference type="ChEBI" id="CHEBI:64479"/>
        <dbReference type="ChEBI" id="CHEBI:78846"/>
        <dbReference type="ChEBI" id="CHEBI:149468"/>
        <dbReference type="EC" id="2.3.1.47"/>
    </reaction>
</comment>
<comment type="similarity">
    <text evidence="3">Belongs to the class-II pyridoxal-phosphate-dependent aminotransferase family. BioF subfamily.</text>
</comment>
<dbReference type="InterPro" id="IPR015422">
    <property type="entry name" value="PyrdxlP-dep_Trfase_small"/>
</dbReference>
<protein>
    <recommendedName>
        <fullName evidence="5">8-amino-7-oxononanoate synthase</fullName>
        <ecNumber evidence="5">2.3.1.47</ecNumber>
    </recommendedName>
    <alternativeName>
        <fullName evidence="9">7-keto-8-amino-pelargonic acid synthase</fullName>
    </alternativeName>
    <alternativeName>
        <fullName evidence="10">8-amino-7-ketopelargonate synthase</fullName>
    </alternativeName>
</protein>
<name>A0A7D7Q4F6_KOCVA</name>
<dbReference type="Pfam" id="PF00155">
    <property type="entry name" value="Aminotran_1_2"/>
    <property type="match status" value="1"/>
</dbReference>
<dbReference type="EC" id="2.3.1.47" evidence="5"/>
<accession>A0A7D7Q4F6</accession>
<sequence length="378" mass="39299">MTGGPLDAWLRARGEQRAEAGLRRRLRTLPPVCVDLASNDYLGLSRDPRVVAAAQDALDEWGTGSRASRLVTGTLGVHETLERELCELTGQPAALAFSSGYAANTGVLTALGDADTLIVSDAHAHASLVDGARLSRSPVRIARHSDVGHVAQLLAERSETRAVVVVESVYSVWGDHAPLAELAALCRTENALLLVDEAHGIGVAGGGRGLVHELGLAGSPHVAVTMTLSKALGAQGGAVLGSETLREHLVNTARPFIFDTALAPASAAAATEAARIVRAHPELSGALHERARFVASALGTPLARAAVQSLPVASAESALRASEEIRSRGVVVGCFRPPSVPDGISRLRITAPADMELHVLARALETVRDVVGDEPQGA</sequence>
<reference evidence="15" key="1">
    <citation type="submission" date="2017-08" db="EMBL/GenBank/DDBJ databases">
        <title>Draft Genome Sequence of Kocuria varians 80.</title>
        <authorList>
            <person name="Minaev M."/>
            <person name="Kurbakov K.A."/>
            <person name="Solodovnikova G.I."/>
            <person name="Kuznetsova O.A."/>
            <person name="Lisitsyn A.B."/>
        </authorList>
    </citation>
    <scope>NUCLEOTIDE SEQUENCE [LARGE SCALE GENOMIC DNA]</scope>
    <source>
        <strain evidence="15">80</strain>
    </source>
</reference>
<dbReference type="Gene3D" id="3.90.1150.10">
    <property type="entry name" value="Aspartate Aminotransferase, domain 1"/>
    <property type="match status" value="1"/>
</dbReference>
<dbReference type="Gene3D" id="3.40.640.10">
    <property type="entry name" value="Type I PLP-dependent aspartate aminotransferase-like (Major domain)"/>
    <property type="match status" value="1"/>
</dbReference>
<dbReference type="GO" id="GO:0009102">
    <property type="term" value="P:biotin biosynthetic process"/>
    <property type="evidence" value="ECO:0007669"/>
    <property type="project" value="UniProtKB-KW"/>
</dbReference>
<dbReference type="PROSITE" id="PS00599">
    <property type="entry name" value="AA_TRANSFER_CLASS_2"/>
    <property type="match status" value="1"/>
</dbReference>
<evidence type="ECO:0000256" key="10">
    <source>
        <dbReference type="ARBA" id="ARBA00033381"/>
    </source>
</evidence>
<evidence type="ECO:0000256" key="2">
    <source>
        <dbReference type="ARBA" id="ARBA00004746"/>
    </source>
</evidence>
<keyword evidence="8 12" id="KW-0663">Pyridoxal phosphate</keyword>
<evidence type="ECO:0000256" key="7">
    <source>
        <dbReference type="ARBA" id="ARBA00022756"/>
    </source>
</evidence>
<feature type="domain" description="Aminotransferase class I/classII large" evidence="13">
    <location>
        <begin position="33"/>
        <end position="366"/>
    </location>
</feature>
<organism evidence="14 15">
    <name type="scientific">Kocuria varians</name>
    <name type="common">Micrococcus varians</name>
    <dbReference type="NCBI Taxonomy" id="1272"/>
    <lineage>
        <taxon>Bacteria</taxon>
        <taxon>Bacillati</taxon>
        <taxon>Actinomycetota</taxon>
        <taxon>Actinomycetes</taxon>
        <taxon>Micrococcales</taxon>
        <taxon>Micrococcaceae</taxon>
        <taxon>Kocuria</taxon>
    </lineage>
</organism>
<dbReference type="KEGG" id="kvr:CIB50_0000453"/>
<gene>
    <name evidence="14" type="primary">bioF</name>
    <name evidence="14" type="ORF">CIB50_0000453</name>
</gene>
<comment type="pathway">
    <text evidence="2">Cofactor biosynthesis; biotin biosynthesis.</text>
</comment>
<evidence type="ECO:0000256" key="3">
    <source>
        <dbReference type="ARBA" id="ARBA00010008"/>
    </source>
</evidence>
<reference evidence="14 15" key="2">
    <citation type="submission" date="2020-07" db="EMBL/GenBank/DDBJ databases">
        <title>Genome of starter culture bacteria Kocuria salsicia reveals its technological properties and safety for usage in meat industry.</title>
        <authorList>
            <person name="Michael M."/>
            <person name="Konstantin K."/>
            <person name="Evgenii K."/>
            <person name="Galina S."/>
            <person name="Oksana K."/>
            <person name="Andrei L."/>
        </authorList>
    </citation>
    <scope>NUCLEOTIDE SEQUENCE [LARGE SCALE GENOMIC DNA]</scope>
    <source>
        <strain evidence="14 15">80</strain>
    </source>
</reference>
<comment type="subunit">
    <text evidence="4">Homodimer.</text>
</comment>
<evidence type="ECO:0000259" key="13">
    <source>
        <dbReference type="Pfam" id="PF00155"/>
    </source>
</evidence>
<dbReference type="GO" id="GO:0008710">
    <property type="term" value="F:8-amino-7-oxononanoate synthase activity"/>
    <property type="evidence" value="ECO:0007669"/>
    <property type="project" value="UniProtKB-EC"/>
</dbReference>
<dbReference type="InterPro" id="IPR015424">
    <property type="entry name" value="PyrdxlP-dep_Trfase"/>
</dbReference>
<dbReference type="PANTHER" id="PTHR13693:SF100">
    <property type="entry name" value="8-AMINO-7-OXONONANOATE SYNTHASE"/>
    <property type="match status" value="1"/>
</dbReference>
<dbReference type="InterPro" id="IPR015421">
    <property type="entry name" value="PyrdxlP-dep_Trfase_major"/>
</dbReference>
<dbReference type="SUPFAM" id="SSF53383">
    <property type="entry name" value="PLP-dependent transferases"/>
    <property type="match status" value="1"/>
</dbReference>
<evidence type="ECO:0000256" key="8">
    <source>
        <dbReference type="ARBA" id="ARBA00022898"/>
    </source>
</evidence>
<evidence type="ECO:0000256" key="1">
    <source>
        <dbReference type="ARBA" id="ARBA00001933"/>
    </source>
</evidence>
<keyword evidence="14" id="KW-0012">Acyltransferase</keyword>
<comment type="cofactor">
    <cofactor evidence="1 12">
        <name>pyridoxal 5'-phosphate</name>
        <dbReference type="ChEBI" id="CHEBI:597326"/>
    </cofactor>
</comment>
<dbReference type="InterPro" id="IPR050087">
    <property type="entry name" value="AON_synthase_class-II"/>
</dbReference>